<name>B6ADE0_CRYMR</name>
<protein>
    <submittedName>
        <fullName evidence="1">Uncharacterized protein</fullName>
    </submittedName>
</protein>
<sequence length="1496" mass="175304">MGDNLSELICKCDHSILESYQFPDNINIYFLNSNEIQNKLISPKYFLFRSGNRISKDWIIGRILFCEDGRIWFIQSNEDLAIKYNNSQSSIINCEISGFFTSSLFLQCKVTKVFNLSCLIAIRDWKIMEISAKETISPKRKLLSSMYFSCINSPLKSTHNNINVIRDRILCLNANTIIWLSDKKLSFKSSLGNYSLIGIIIHISPIIRSVNKQKSSIKTIDQCLVYQTKNQDNKYNIFDFNIKPSRWSNTTSYSIKLYNIETKSIISIYFPGNNLLFYRYIFDWHYIISLSNLYLGKIVVFEEGKESLVQCYIAHSDTLVYRQELIPDHIRSLQIFPILLQIKKNIGFGVYEISSLRNSVRLYLHNACRYETSINFSITKGSILWVRNFRCLFIKNRKSLILGSCKNFSSRLLVGIAVEYFSDWGLYKHSNLIEFKYESYSLSNTLNMQLLSHEYLEYSDSSVDISQKLHLWDIRNFCYFHYNLYVDIFNIFLSNHDEFDMLPVSILDAIKNKLDSSDIIYYHYHNRNNTNFRKYKNSNICKNDQITHPGQLLLLQDKDHYSNNVIYTDCNDRMLSTWRLATIEEWYIVIDCLTRSDIDLSVLNALNNEVISIEYFEYLLDNEKIILPDTRYNSYTSQFTDTLSVVCNEMEDNYLSVILLPVGSLIGELFLDFEEDNILSNLHYICTPKNGFNKETFPVLFLLHGQFLANIWRGKTIEEVYKPRIIYIEKLMIIFQQKKMFLIVEPSNMIFISPKNDISSHNISATLLFIKSKEIIREQNNTKYIFYCVPLFRSILNLSYYTDQDTFELIELSIVPLEIPIHWYLCIESQSFILLTTSDYHLNNTILLDPEFEDKLLSHFTISNTHRNNGTGYYITQLTFPYSDFSSNSSNYIEVKNGYDSINSLLWFTNNKFTLKLDLSSESWPEKFIKLTHITAFDIKDWVNNIVDWYLFKKGIPIIYNHTNIARFEIISICNRLNNICDVIPLISLEKVKILDIIHFKGYNPLNIYGNWIVLRVTTGSEPLKYKDDKYLQLYPIWNSGWNDIWISKDIAKNSLINAIFPGQIVSINRIYATITEQSTPHTLVSGILQNVILETIYPTMENHIATSDQDFSVDHLTPNLSPYTSQILSYKSFLNSLNYGNIIFLSSIKNNKLQLINSDKYDKKSTHNFLYFDQYKFSSTYMYIDTYSEIFIHKLYENKENSALEYESGLLKYYNDPNPYILGPDGSPIASKIIFSNNHSYFLSVINQSYCFQSNIYINEYKDHLYNFWEILSDKESENYTLDPDAIFCFSGTILHIEYIEIRWFCLNCLKVLQDGLENCLCKSHNSDLSSTSMIVTIIGSIEIDYPNDSQTKIFPFVITNWNAIKLLAYIHSYVKCQPEITLELAIPIAKVLWNKLYNQKGFSNSYTIYNHKELKNLSSKRFIKPKKQIGILGYVELFEDEDLIIIPLDPLETFKLEACIRFIQSSEDKSIFAYIHIVRWVSINYEYQIFKYNK</sequence>
<gene>
    <name evidence="1" type="ORF">CMU_007200</name>
</gene>
<dbReference type="GeneID" id="6995939"/>
<dbReference type="OMA" id="FTISNTH"/>
<evidence type="ECO:0000313" key="1">
    <source>
        <dbReference type="EMBL" id="EEA06231.1"/>
    </source>
</evidence>
<organism evidence="1 2">
    <name type="scientific">Cryptosporidium muris (strain RN66)</name>
    <dbReference type="NCBI Taxonomy" id="441375"/>
    <lineage>
        <taxon>Eukaryota</taxon>
        <taxon>Sar</taxon>
        <taxon>Alveolata</taxon>
        <taxon>Apicomplexa</taxon>
        <taxon>Conoidasida</taxon>
        <taxon>Coccidia</taxon>
        <taxon>Eucoccidiorida</taxon>
        <taxon>Eimeriorina</taxon>
        <taxon>Cryptosporidiidae</taxon>
        <taxon>Cryptosporidium</taxon>
    </lineage>
</organism>
<proteinExistence type="predicted"/>
<dbReference type="OrthoDB" id="336486at2759"/>
<dbReference type="RefSeq" id="XP_002140580.1">
    <property type="nucleotide sequence ID" value="XM_002140544.1"/>
</dbReference>
<accession>B6ADE0</accession>
<evidence type="ECO:0000313" key="2">
    <source>
        <dbReference type="Proteomes" id="UP000001460"/>
    </source>
</evidence>
<dbReference type="EMBL" id="DS989729">
    <property type="protein sequence ID" value="EEA06231.1"/>
    <property type="molecule type" value="Genomic_DNA"/>
</dbReference>
<dbReference type="VEuPathDB" id="CryptoDB:CMU_007200"/>
<keyword evidence="2" id="KW-1185">Reference proteome</keyword>
<dbReference type="Proteomes" id="UP000001460">
    <property type="component" value="Unassembled WGS sequence"/>
</dbReference>
<reference evidence="1" key="1">
    <citation type="submission" date="2008-06" db="EMBL/GenBank/DDBJ databases">
        <authorList>
            <person name="Lorenzi H."/>
            <person name="Inman J."/>
            <person name="Miller J."/>
            <person name="Schobel S."/>
            <person name="Amedeo P."/>
            <person name="Caler E.V."/>
            <person name="da Silva J."/>
        </authorList>
    </citation>
    <scope>NUCLEOTIDE SEQUENCE [LARGE SCALE GENOMIC DNA]</scope>
    <source>
        <strain evidence="1">RN66</strain>
    </source>
</reference>